<feature type="transmembrane region" description="Helical" evidence="9">
    <location>
        <begin position="307"/>
        <end position="330"/>
    </location>
</feature>
<reference evidence="13 14" key="1">
    <citation type="journal article" date="2017" name="Mol. Plant">
        <title>The Genome of Medicinal Plant Macleaya cordata Provides New Insights into Benzylisoquinoline Alkaloids Metabolism.</title>
        <authorList>
            <person name="Liu X."/>
            <person name="Liu Y."/>
            <person name="Huang P."/>
            <person name="Ma Y."/>
            <person name="Qing Z."/>
            <person name="Tang Q."/>
            <person name="Cao H."/>
            <person name="Cheng P."/>
            <person name="Zheng Y."/>
            <person name="Yuan Z."/>
            <person name="Zhou Y."/>
            <person name="Liu J."/>
            <person name="Tang Z."/>
            <person name="Zhuo Y."/>
            <person name="Zhang Y."/>
            <person name="Yu L."/>
            <person name="Huang J."/>
            <person name="Yang P."/>
            <person name="Peng Q."/>
            <person name="Zhang J."/>
            <person name="Jiang W."/>
            <person name="Zhang Z."/>
            <person name="Lin K."/>
            <person name="Ro D.K."/>
            <person name="Chen X."/>
            <person name="Xiong X."/>
            <person name="Shang Y."/>
            <person name="Huang S."/>
            <person name="Zeng J."/>
        </authorList>
    </citation>
    <scope>NUCLEOTIDE SEQUENCE [LARGE SCALE GENOMIC DNA]</scope>
    <source>
        <strain evidence="14">cv. BLH2017</strain>
        <tissue evidence="13">Root</tissue>
    </source>
</reference>
<dbReference type="Proteomes" id="UP000195402">
    <property type="component" value="Unassembled WGS sequence"/>
</dbReference>
<comment type="subcellular location">
    <subcellularLocation>
        <location evidence="1">Membrane</location>
    </subcellularLocation>
</comment>
<organism evidence="13 14">
    <name type="scientific">Macleaya cordata</name>
    <name type="common">Five-seeded plume-poppy</name>
    <name type="synonym">Bocconia cordata</name>
    <dbReference type="NCBI Taxonomy" id="56857"/>
    <lineage>
        <taxon>Eukaryota</taxon>
        <taxon>Viridiplantae</taxon>
        <taxon>Streptophyta</taxon>
        <taxon>Embryophyta</taxon>
        <taxon>Tracheophyta</taxon>
        <taxon>Spermatophyta</taxon>
        <taxon>Magnoliopsida</taxon>
        <taxon>Ranunculales</taxon>
        <taxon>Papaveraceae</taxon>
        <taxon>Papaveroideae</taxon>
        <taxon>Macleaya</taxon>
    </lineage>
</organism>
<dbReference type="Pfam" id="PF03351">
    <property type="entry name" value="DOMON"/>
    <property type="match status" value="1"/>
</dbReference>
<dbReference type="CDD" id="cd09631">
    <property type="entry name" value="DOMON_DOH"/>
    <property type="match status" value="1"/>
</dbReference>
<dbReference type="OMA" id="WNWYHYS"/>
<evidence type="ECO:0000256" key="10">
    <source>
        <dbReference type="SAM" id="SignalP"/>
    </source>
</evidence>
<accession>A0A200QE56</accession>
<feature type="transmembrane region" description="Helical" evidence="9">
    <location>
        <begin position="342"/>
        <end position="363"/>
    </location>
</feature>
<feature type="transmembrane region" description="Helical" evidence="9">
    <location>
        <begin position="239"/>
        <end position="264"/>
    </location>
</feature>
<evidence type="ECO:0000256" key="4">
    <source>
        <dbReference type="ARBA" id="ARBA00022729"/>
    </source>
</evidence>
<dbReference type="InterPro" id="IPR017214">
    <property type="entry name" value="UCP037471"/>
</dbReference>
<evidence type="ECO:0000256" key="3">
    <source>
        <dbReference type="ARBA" id="ARBA00022692"/>
    </source>
</evidence>
<feature type="transmembrane region" description="Helical" evidence="9">
    <location>
        <begin position="211"/>
        <end position="232"/>
    </location>
</feature>
<evidence type="ECO:0000256" key="7">
    <source>
        <dbReference type="ARBA" id="ARBA00023136"/>
    </source>
</evidence>
<feature type="binding site" description="axial binding residue" evidence="8">
    <location>
        <position position="311"/>
    </location>
    <ligand>
        <name>heme b</name>
        <dbReference type="ChEBI" id="CHEBI:60344"/>
        <label>1</label>
    </ligand>
    <ligandPart>
        <name>Fe</name>
        <dbReference type="ChEBI" id="CHEBI:18248"/>
    </ligandPart>
</feature>
<keyword evidence="5" id="KW-0249">Electron transport</keyword>
<dbReference type="PROSITE" id="PS50939">
    <property type="entry name" value="CYTOCHROME_B561"/>
    <property type="match status" value="1"/>
</dbReference>
<keyword evidence="8" id="KW-0479">Metal-binding</keyword>
<feature type="domain" description="Cytochrome b561" evidence="12">
    <location>
        <begin position="173"/>
        <end position="365"/>
    </location>
</feature>
<sequence length="365" mass="41160">MEMKISSISFLFFLFFFHLSSFVNSQSDSCSTSNLNLKGLSFETTNLHCFPVWDSQDYILRYSQTGSDVWNFILSAPNTNSYIAMGFSTNGRMVGSSAIVGWIPTDGNGVVKQYYLGAQNPNQVVADQGNLNLVNNSAMIILQSSRLYLAFQLNTNQPETRLIYSVGPQNLLPSTNFRLTQHRDQVSTNLNYQSGQSKSQRPYTRLRRTHGILNMIGWGILLMIGTMVARYLRHMDPLWFYLHACIQVVAFILGVSGVIAGLVLEDLLSAQVDRHKTIGILVLILGCLQVMAFLARPNKESKVRKYWNWYHYTVGRLLIVLAIANVFYGIKVGKEKKGWNAGYGVTLALLVLTAIGLEVRMWMRK</sequence>
<dbReference type="InterPro" id="IPR045266">
    <property type="entry name" value="DOH_DOMON"/>
</dbReference>
<keyword evidence="2" id="KW-0813">Transport</keyword>
<keyword evidence="7 9" id="KW-0472">Membrane</keyword>
<feature type="domain" description="DOMON" evidence="11">
    <location>
        <begin position="56"/>
        <end position="167"/>
    </location>
</feature>
<dbReference type="PANTHER" id="PTHR23130:SF171">
    <property type="entry name" value="OS01G0895300 PROTEIN"/>
    <property type="match status" value="1"/>
</dbReference>
<dbReference type="PANTHER" id="PTHR23130">
    <property type="entry name" value="CYTOCHROME B561 AND DOMON DOMAIN-CONTAINING PROTEIN"/>
    <property type="match status" value="1"/>
</dbReference>
<feature type="signal peptide" evidence="10">
    <location>
        <begin position="1"/>
        <end position="25"/>
    </location>
</feature>
<dbReference type="Gene3D" id="1.20.120.1770">
    <property type="match status" value="1"/>
</dbReference>
<dbReference type="InParanoid" id="A0A200QE56"/>
<evidence type="ECO:0000259" key="11">
    <source>
        <dbReference type="PROSITE" id="PS50836"/>
    </source>
</evidence>
<evidence type="ECO:0000256" key="9">
    <source>
        <dbReference type="SAM" id="Phobius"/>
    </source>
</evidence>
<dbReference type="Pfam" id="PF03188">
    <property type="entry name" value="Cytochrom_B561"/>
    <property type="match status" value="1"/>
</dbReference>
<dbReference type="SMART" id="SM00664">
    <property type="entry name" value="DoH"/>
    <property type="match status" value="1"/>
</dbReference>
<evidence type="ECO:0000313" key="13">
    <source>
        <dbReference type="EMBL" id="OVA08760.1"/>
    </source>
</evidence>
<dbReference type="AlphaFoldDB" id="A0A200QE56"/>
<evidence type="ECO:0000256" key="1">
    <source>
        <dbReference type="ARBA" id="ARBA00004370"/>
    </source>
</evidence>
<feature type="binding site" description="axial binding residue" evidence="8">
    <location>
        <position position="243"/>
    </location>
    <ligand>
        <name>heme b</name>
        <dbReference type="ChEBI" id="CHEBI:60344"/>
        <label>1</label>
    </ligand>
    <ligandPart>
        <name>Fe</name>
        <dbReference type="ChEBI" id="CHEBI:18248"/>
    </ligandPart>
</feature>
<gene>
    <name evidence="13" type="ORF">BVC80_123g2</name>
</gene>
<protein>
    <submittedName>
        <fullName evidence="13">Cytochrome b561</fullName>
    </submittedName>
</protein>
<dbReference type="PIRSF" id="PIRSF037471">
    <property type="entry name" value="UCP037471"/>
    <property type="match status" value="1"/>
</dbReference>
<comment type="caution">
    <text evidence="13">The sequence shown here is derived from an EMBL/GenBank/DDBJ whole genome shotgun (WGS) entry which is preliminary data.</text>
</comment>
<evidence type="ECO:0000256" key="5">
    <source>
        <dbReference type="ARBA" id="ARBA00022982"/>
    </source>
</evidence>
<dbReference type="GO" id="GO:0046872">
    <property type="term" value="F:metal ion binding"/>
    <property type="evidence" value="ECO:0007669"/>
    <property type="project" value="UniProtKB-KW"/>
</dbReference>
<dbReference type="STRING" id="56857.A0A200QE56"/>
<dbReference type="EMBL" id="MVGT01002287">
    <property type="protein sequence ID" value="OVA08760.1"/>
    <property type="molecule type" value="Genomic_DNA"/>
</dbReference>
<dbReference type="FunCoup" id="A0A200QE56">
    <property type="interactions" value="196"/>
</dbReference>
<keyword evidence="4 10" id="KW-0732">Signal</keyword>
<dbReference type="InterPro" id="IPR005018">
    <property type="entry name" value="DOMON_domain"/>
</dbReference>
<evidence type="ECO:0000256" key="2">
    <source>
        <dbReference type="ARBA" id="ARBA00022448"/>
    </source>
</evidence>
<evidence type="ECO:0000256" key="6">
    <source>
        <dbReference type="ARBA" id="ARBA00022989"/>
    </source>
</evidence>
<dbReference type="CDD" id="cd08760">
    <property type="entry name" value="Cyt_b561_FRRS1_like"/>
    <property type="match status" value="1"/>
</dbReference>
<keyword evidence="6 9" id="KW-1133">Transmembrane helix</keyword>
<dbReference type="InterPro" id="IPR006593">
    <property type="entry name" value="Cyt_b561/ferric_Rdtase_TM"/>
</dbReference>
<evidence type="ECO:0000256" key="8">
    <source>
        <dbReference type="PIRSR" id="PIRSR037471-1"/>
    </source>
</evidence>
<dbReference type="OrthoDB" id="19261at2759"/>
<evidence type="ECO:0000259" key="12">
    <source>
        <dbReference type="PROSITE" id="PS50939"/>
    </source>
</evidence>
<keyword evidence="8" id="KW-0408">Iron</keyword>
<evidence type="ECO:0000313" key="14">
    <source>
        <dbReference type="Proteomes" id="UP000195402"/>
    </source>
</evidence>
<keyword evidence="14" id="KW-1185">Reference proteome</keyword>
<name>A0A200QE56_MACCD</name>
<feature type="chain" id="PRO_5012532603" evidence="10">
    <location>
        <begin position="26"/>
        <end position="365"/>
    </location>
</feature>
<dbReference type="SMART" id="SM00665">
    <property type="entry name" value="B561"/>
    <property type="match status" value="1"/>
</dbReference>
<feature type="binding site" description="axial binding residue" evidence="8">
    <location>
        <position position="210"/>
    </location>
    <ligand>
        <name>heme b</name>
        <dbReference type="ChEBI" id="CHEBI:60344"/>
        <label>1</label>
    </ligand>
    <ligandPart>
        <name>Fe</name>
        <dbReference type="ChEBI" id="CHEBI:18248"/>
    </ligandPart>
</feature>
<keyword evidence="3 9" id="KW-0812">Transmembrane</keyword>
<proteinExistence type="predicted"/>
<feature type="binding site" description="axial binding residue" evidence="8">
    <location>
        <position position="275"/>
    </location>
    <ligand>
        <name>heme b</name>
        <dbReference type="ChEBI" id="CHEBI:60344"/>
        <label>1</label>
    </ligand>
    <ligandPart>
        <name>Fe</name>
        <dbReference type="ChEBI" id="CHEBI:18248"/>
    </ligandPart>
</feature>
<dbReference type="PROSITE" id="PS50836">
    <property type="entry name" value="DOMON"/>
    <property type="match status" value="1"/>
</dbReference>
<dbReference type="GO" id="GO:0016020">
    <property type="term" value="C:membrane"/>
    <property type="evidence" value="ECO:0007669"/>
    <property type="project" value="UniProtKB-SubCell"/>
</dbReference>
<feature type="transmembrane region" description="Helical" evidence="9">
    <location>
        <begin position="276"/>
        <end position="295"/>
    </location>
</feature>